<evidence type="ECO:0000256" key="3">
    <source>
        <dbReference type="ARBA" id="ARBA00022729"/>
    </source>
</evidence>
<comment type="similarity">
    <text evidence="6">Belongs to the DESIGUAL family.</text>
</comment>
<comment type="subcellular location">
    <subcellularLocation>
        <location evidence="1">Endomembrane system</location>
        <topology evidence="1">Multi-pass membrane protein</topology>
    </subcellularLocation>
</comment>
<proteinExistence type="inferred from homology"/>
<evidence type="ECO:0000256" key="8">
    <source>
        <dbReference type="SAM" id="SignalP"/>
    </source>
</evidence>
<evidence type="ECO:0000256" key="6">
    <source>
        <dbReference type="ARBA" id="ARBA00029467"/>
    </source>
</evidence>
<organism evidence="9">
    <name type="scientific">Rhizophora mucronata</name>
    <name type="common">Asiatic mangrove</name>
    <dbReference type="NCBI Taxonomy" id="61149"/>
    <lineage>
        <taxon>Eukaryota</taxon>
        <taxon>Viridiplantae</taxon>
        <taxon>Streptophyta</taxon>
        <taxon>Embryophyta</taxon>
        <taxon>Tracheophyta</taxon>
        <taxon>Spermatophyta</taxon>
        <taxon>Magnoliopsida</taxon>
        <taxon>eudicotyledons</taxon>
        <taxon>Gunneridae</taxon>
        <taxon>Pentapetalae</taxon>
        <taxon>rosids</taxon>
        <taxon>fabids</taxon>
        <taxon>Malpighiales</taxon>
        <taxon>Rhizophoraceae</taxon>
        <taxon>Rhizophora</taxon>
    </lineage>
</organism>
<protein>
    <submittedName>
        <fullName evidence="9">Uncharacterized protein MANES_15G085200</fullName>
    </submittedName>
</protein>
<evidence type="ECO:0000256" key="7">
    <source>
        <dbReference type="SAM" id="Phobius"/>
    </source>
</evidence>
<dbReference type="GO" id="GO:0012505">
    <property type="term" value="C:endomembrane system"/>
    <property type="evidence" value="ECO:0007669"/>
    <property type="project" value="UniProtKB-SubCell"/>
</dbReference>
<feature type="signal peptide" evidence="8">
    <location>
        <begin position="1"/>
        <end position="23"/>
    </location>
</feature>
<evidence type="ECO:0000256" key="4">
    <source>
        <dbReference type="ARBA" id="ARBA00022989"/>
    </source>
</evidence>
<dbReference type="AlphaFoldDB" id="A0A2P2QRT7"/>
<accession>A0A2P2QRT7</accession>
<dbReference type="Pfam" id="PF06749">
    <property type="entry name" value="DUF1218"/>
    <property type="match status" value="1"/>
</dbReference>
<keyword evidence="5 7" id="KW-0472">Membrane</keyword>
<evidence type="ECO:0000256" key="5">
    <source>
        <dbReference type="ARBA" id="ARBA00023136"/>
    </source>
</evidence>
<feature type="transmembrane region" description="Helical" evidence="7">
    <location>
        <begin position="89"/>
        <end position="111"/>
    </location>
</feature>
<dbReference type="EMBL" id="GGEC01089223">
    <property type="protein sequence ID" value="MBX69707.1"/>
    <property type="molecule type" value="Transcribed_RNA"/>
</dbReference>
<sequence>MASTLQFMVVFVIDFLAFLLALAAEQMRSTAKVVMDSGFNYTYCVYSSNISTILGIGASTLLLVSQVLTLRTSQYFCFAKSKSSGGRGACATIVSIISWITFFGAETFLLVGSVKNAQRTKFRTIFGMEYPDCQTLRKGAFETGAALILITSMTSKMNYVCCSNSEGDLETDNNGSNELGTYTSFN</sequence>
<evidence type="ECO:0000313" key="9">
    <source>
        <dbReference type="EMBL" id="MBX69707.1"/>
    </source>
</evidence>
<evidence type="ECO:0000256" key="2">
    <source>
        <dbReference type="ARBA" id="ARBA00022692"/>
    </source>
</evidence>
<dbReference type="PANTHER" id="PTHR31769">
    <property type="entry name" value="OS07G0462200 PROTEIN-RELATED"/>
    <property type="match status" value="1"/>
</dbReference>
<evidence type="ECO:0000256" key="1">
    <source>
        <dbReference type="ARBA" id="ARBA00004127"/>
    </source>
</evidence>
<feature type="chain" id="PRO_5015163450" evidence="8">
    <location>
        <begin position="24"/>
        <end position="186"/>
    </location>
</feature>
<keyword evidence="3 8" id="KW-0732">Signal</keyword>
<feature type="transmembrane region" description="Helical" evidence="7">
    <location>
        <begin position="47"/>
        <end position="68"/>
    </location>
</feature>
<dbReference type="InterPro" id="IPR009606">
    <property type="entry name" value="DEAL/Modifying_wall_lignin1/2"/>
</dbReference>
<keyword evidence="2 7" id="KW-0812">Transmembrane</keyword>
<reference evidence="9" key="1">
    <citation type="submission" date="2018-02" db="EMBL/GenBank/DDBJ databases">
        <title>Rhizophora mucronata_Transcriptome.</title>
        <authorList>
            <person name="Meera S.P."/>
            <person name="Sreeshan A."/>
            <person name="Augustine A."/>
        </authorList>
    </citation>
    <scope>NUCLEOTIDE SEQUENCE</scope>
    <source>
        <tissue evidence="9">Leaf</tissue>
    </source>
</reference>
<dbReference type="InterPro" id="IPR052222">
    <property type="entry name" value="DESIGUAL"/>
</dbReference>
<keyword evidence="4 7" id="KW-1133">Transmembrane helix</keyword>
<name>A0A2P2QRT7_RHIMU</name>